<dbReference type="Proteomes" id="UP000837857">
    <property type="component" value="Chromosome 19"/>
</dbReference>
<protein>
    <submittedName>
        <fullName evidence="1">Uncharacterized protein</fullName>
    </submittedName>
</protein>
<accession>A0ABN8IAW4</accession>
<proteinExistence type="predicted"/>
<evidence type="ECO:0000313" key="2">
    <source>
        <dbReference type="Proteomes" id="UP000837857"/>
    </source>
</evidence>
<organism evidence="1 2">
    <name type="scientific">Iphiclides podalirius</name>
    <name type="common">scarce swallowtail</name>
    <dbReference type="NCBI Taxonomy" id="110791"/>
    <lineage>
        <taxon>Eukaryota</taxon>
        <taxon>Metazoa</taxon>
        <taxon>Ecdysozoa</taxon>
        <taxon>Arthropoda</taxon>
        <taxon>Hexapoda</taxon>
        <taxon>Insecta</taxon>
        <taxon>Pterygota</taxon>
        <taxon>Neoptera</taxon>
        <taxon>Endopterygota</taxon>
        <taxon>Lepidoptera</taxon>
        <taxon>Glossata</taxon>
        <taxon>Ditrysia</taxon>
        <taxon>Papilionoidea</taxon>
        <taxon>Papilionidae</taxon>
        <taxon>Papilioninae</taxon>
        <taxon>Iphiclides</taxon>
    </lineage>
</organism>
<evidence type="ECO:0000313" key="1">
    <source>
        <dbReference type="EMBL" id="CAH2049528.1"/>
    </source>
</evidence>
<name>A0ABN8IAW4_9NEOP</name>
<sequence>MIVVAPLEPPLNGPDDVQWPDLTDGASSVINPRRECICSDTGPAKNRFANRRMELRISDWEVLGSLTSVRQSALLKLLGVTRARSQDCRI</sequence>
<keyword evidence="2" id="KW-1185">Reference proteome</keyword>
<reference evidence="1" key="1">
    <citation type="submission" date="2022-03" db="EMBL/GenBank/DDBJ databases">
        <authorList>
            <person name="Martin H S."/>
        </authorList>
    </citation>
    <scope>NUCLEOTIDE SEQUENCE</scope>
</reference>
<dbReference type="EMBL" id="OW152831">
    <property type="protein sequence ID" value="CAH2049528.1"/>
    <property type="molecule type" value="Genomic_DNA"/>
</dbReference>
<feature type="non-terminal residue" evidence="1">
    <location>
        <position position="90"/>
    </location>
</feature>
<gene>
    <name evidence="1" type="ORF">IPOD504_LOCUS6892</name>
</gene>